<dbReference type="InterPro" id="IPR001296">
    <property type="entry name" value="Glyco_trans_1"/>
</dbReference>
<name>A0ABP4XZH0_9MICO</name>
<keyword evidence="6" id="KW-1185">Reference proteome</keyword>
<sequence length="721" mass="77382">MTHIVQIAPSIARGSGVAGVAYALEREFVAAGATVERFTAADAGRKRAREPRTALGARIAHASDVIWFSTVGTVRARRFLAGRPDAVSICHNDAMAGDIYVNHGLLDVAMRARGMYAWRMIRNPLHLFTAIRDRVRYRGSTHRAVVTLTTTEADLLRATYGRVGAPMHVIPNGVDLDRFRPASDEERDRARAEFGLDGRELGVLFIGHEFERKGLPLAMKAIRTVPTAKLLVLGGTADMIRRGRAQATELGLADRVRFIGSRPDPQPLFHASDVFVLPSAYESYGLVVTEALASGVPVVSTPVGIAPDVIRDGVNGYLVSPDPSAIAERLSRLAFQAARREMASRARESVADHTWRNAAEGYLALIDSIAEERAMGADRLSILHAIRSDGFSGVEQFVLRLALAQAADGHRVAVVGGATDRMRPVLAEAGIAYVPAARTIEVTRAVRQLAREFDVVNTHMTAADIGTAAALWFTRRSRRPAVVATRHFAKPRGKVGPVPIGLFVRRRIDAQISISRAVADAVDGRSTVVHSGIENRPLRDVSLRERVVLMAQRLQPEKATDMGIRAFAASGLADDGWTLEIAGVGPEREALEALVDELGIGAATRFLGYRSDLPQLMDRAGLLIAPCPVEGLGLTLLEAMAGGLPVVAAGAAGHLDVLTGRDQRAMFPPGDAGAAAHNLRSLAGDEPGRNALSLAARTRQQAMFSLPAQAAATEVVYRSAR</sequence>
<dbReference type="Pfam" id="PF00534">
    <property type="entry name" value="Glycos_transf_1"/>
    <property type="match status" value="2"/>
</dbReference>
<dbReference type="CDD" id="cd03801">
    <property type="entry name" value="GT4_PimA-like"/>
    <property type="match status" value="2"/>
</dbReference>
<evidence type="ECO:0000259" key="4">
    <source>
        <dbReference type="Pfam" id="PF13439"/>
    </source>
</evidence>
<evidence type="ECO:0000313" key="5">
    <source>
        <dbReference type="EMBL" id="GAA1799063.1"/>
    </source>
</evidence>
<organism evidence="5 6">
    <name type="scientific">Agromyces neolithicus</name>
    <dbReference type="NCBI Taxonomy" id="269420"/>
    <lineage>
        <taxon>Bacteria</taxon>
        <taxon>Bacillati</taxon>
        <taxon>Actinomycetota</taxon>
        <taxon>Actinomycetes</taxon>
        <taxon>Micrococcales</taxon>
        <taxon>Microbacteriaceae</taxon>
        <taxon>Agromyces</taxon>
    </lineage>
</organism>
<dbReference type="Proteomes" id="UP001500002">
    <property type="component" value="Unassembled WGS sequence"/>
</dbReference>
<proteinExistence type="predicted"/>
<keyword evidence="1" id="KW-0328">Glycosyltransferase</keyword>
<evidence type="ECO:0000256" key="2">
    <source>
        <dbReference type="ARBA" id="ARBA00022679"/>
    </source>
</evidence>
<dbReference type="SUPFAM" id="SSF53756">
    <property type="entry name" value="UDP-Glycosyltransferase/glycogen phosphorylase"/>
    <property type="match status" value="2"/>
</dbReference>
<keyword evidence="2" id="KW-0808">Transferase</keyword>
<feature type="domain" description="Glycosyltransferase subfamily 4-like N-terminal" evidence="4">
    <location>
        <begin position="15"/>
        <end position="178"/>
    </location>
</feature>
<comment type="caution">
    <text evidence="5">The sequence shown here is derived from an EMBL/GenBank/DDBJ whole genome shotgun (WGS) entry which is preliminary data.</text>
</comment>
<accession>A0ABP4XZH0</accession>
<evidence type="ECO:0008006" key="7">
    <source>
        <dbReference type="Google" id="ProtNLM"/>
    </source>
</evidence>
<dbReference type="InterPro" id="IPR028098">
    <property type="entry name" value="Glyco_trans_4-like_N"/>
</dbReference>
<evidence type="ECO:0000256" key="1">
    <source>
        <dbReference type="ARBA" id="ARBA00022676"/>
    </source>
</evidence>
<feature type="domain" description="Glycosyl transferase family 1" evidence="3">
    <location>
        <begin position="544"/>
        <end position="698"/>
    </location>
</feature>
<dbReference type="Gene3D" id="3.40.50.2000">
    <property type="entry name" value="Glycogen Phosphorylase B"/>
    <property type="match status" value="4"/>
</dbReference>
<reference evidence="6" key="1">
    <citation type="journal article" date="2019" name="Int. J. Syst. Evol. Microbiol.">
        <title>The Global Catalogue of Microorganisms (GCM) 10K type strain sequencing project: providing services to taxonomists for standard genome sequencing and annotation.</title>
        <authorList>
            <consortium name="The Broad Institute Genomics Platform"/>
            <consortium name="The Broad Institute Genome Sequencing Center for Infectious Disease"/>
            <person name="Wu L."/>
            <person name="Ma J."/>
        </authorList>
    </citation>
    <scope>NUCLEOTIDE SEQUENCE [LARGE SCALE GENOMIC DNA]</scope>
    <source>
        <strain evidence="6">JCM 14322</strain>
    </source>
</reference>
<dbReference type="PANTHER" id="PTHR12526">
    <property type="entry name" value="GLYCOSYLTRANSFERASE"/>
    <property type="match status" value="1"/>
</dbReference>
<evidence type="ECO:0000259" key="3">
    <source>
        <dbReference type="Pfam" id="PF00534"/>
    </source>
</evidence>
<protein>
    <recommendedName>
        <fullName evidence="7">D-inositol 3-phosphate glycosyltransferase</fullName>
    </recommendedName>
</protein>
<dbReference type="RefSeq" id="WP_344292787.1">
    <property type="nucleotide sequence ID" value="NZ_BAAANJ010000001.1"/>
</dbReference>
<evidence type="ECO:0000313" key="6">
    <source>
        <dbReference type="Proteomes" id="UP001500002"/>
    </source>
</evidence>
<feature type="domain" description="Glycosyltransferase subfamily 4-like N-terminal" evidence="4">
    <location>
        <begin position="392"/>
        <end position="524"/>
    </location>
</feature>
<dbReference type="PANTHER" id="PTHR12526:SF635">
    <property type="entry name" value="GLYCOSYL TRANSFERASE GROUP 1"/>
    <property type="match status" value="1"/>
</dbReference>
<dbReference type="Pfam" id="PF13439">
    <property type="entry name" value="Glyco_transf_4"/>
    <property type="match status" value="2"/>
</dbReference>
<dbReference type="EMBL" id="BAAANJ010000001">
    <property type="protein sequence ID" value="GAA1799063.1"/>
    <property type="molecule type" value="Genomic_DNA"/>
</dbReference>
<feature type="domain" description="Glycosyl transferase family 1" evidence="3">
    <location>
        <begin position="187"/>
        <end position="346"/>
    </location>
</feature>
<gene>
    <name evidence="5" type="ORF">GCM10009749_03520</name>
</gene>